<protein>
    <submittedName>
        <fullName evidence="1">Uncharacterized protein</fullName>
    </submittedName>
</protein>
<evidence type="ECO:0000313" key="1">
    <source>
        <dbReference type="EMBL" id="SES11632.1"/>
    </source>
</evidence>
<evidence type="ECO:0000313" key="2">
    <source>
        <dbReference type="Proteomes" id="UP000199572"/>
    </source>
</evidence>
<gene>
    <name evidence="1" type="ORF">SAMN04488023_1334</name>
</gene>
<keyword evidence="2" id="KW-1185">Reference proteome</keyword>
<name>A0A1H9UQG0_9SPHI</name>
<reference evidence="1 2" key="1">
    <citation type="submission" date="2016-10" db="EMBL/GenBank/DDBJ databases">
        <authorList>
            <person name="de Groot N.N."/>
        </authorList>
    </citation>
    <scope>NUCLEOTIDE SEQUENCE [LARGE SCALE GENOMIC DNA]</scope>
    <source>
        <strain evidence="1 2">DSM 18610</strain>
    </source>
</reference>
<dbReference type="Proteomes" id="UP000199572">
    <property type="component" value="Unassembled WGS sequence"/>
</dbReference>
<proteinExistence type="predicted"/>
<dbReference type="AlphaFoldDB" id="A0A1H9UQG0"/>
<organism evidence="1 2">
    <name type="scientific">Pedobacter rhizosphaerae</name>
    <dbReference type="NCBI Taxonomy" id="390241"/>
    <lineage>
        <taxon>Bacteria</taxon>
        <taxon>Pseudomonadati</taxon>
        <taxon>Bacteroidota</taxon>
        <taxon>Sphingobacteriia</taxon>
        <taxon>Sphingobacteriales</taxon>
        <taxon>Sphingobacteriaceae</taxon>
        <taxon>Pedobacter</taxon>
    </lineage>
</organism>
<accession>A0A1H9UQG0</accession>
<sequence length="53" mass="6033">MAKPIKITPVLRGNDATNFLNSIKENSTKMVSKETLVNIREQATKLKSIFRTR</sequence>
<dbReference type="EMBL" id="FOGG01000033">
    <property type="protein sequence ID" value="SES11632.1"/>
    <property type="molecule type" value="Genomic_DNA"/>
</dbReference>
<dbReference type="STRING" id="390241.SAMN04488023_1334"/>